<evidence type="ECO:0000313" key="1">
    <source>
        <dbReference type="EMBL" id="RXH58243.1"/>
    </source>
</evidence>
<accession>A0A4Q0T3Q3</accession>
<evidence type="ECO:0000313" key="2">
    <source>
        <dbReference type="Proteomes" id="UP000289437"/>
    </source>
</evidence>
<organism evidence="1 2">
    <name type="scientific">Granulicella sibirica</name>
    <dbReference type="NCBI Taxonomy" id="2479048"/>
    <lineage>
        <taxon>Bacteria</taxon>
        <taxon>Pseudomonadati</taxon>
        <taxon>Acidobacteriota</taxon>
        <taxon>Terriglobia</taxon>
        <taxon>Terriglobales</taxon>
        <taxon>Acidobacteriaceae</taxon>
        <taxon>Granulicella</taxon>
    </lineage>
</organism>
<gene>
    <name evidence="1" type="ORF">GRAN_1553</name>
</gene>
<dbReference type="AlphaFoldDB" id="A0A4Q0T3Q3"/>
<comment type="caution">
    <text evidence="1">The sequence shown here is derived from an EMBL/GenBank/DDBJ whole genome shotgun (WGS) entry which is preliminary data.</text>
</comment>
<name>A0A4Q0T3Q3_9BACT</name>
<dbReference type="Proteomes" id="UP000289437">
    <property type="component" value="Unassembled WGS sequence"/>
</dbReference>
<protein>
    <submittedName>
        <fullName evidence="1">Uncharacterized protein</fullName>
    </submittedName>
</protein>
<dbReference type="EMBL" id="RDSM01000001">
    <property type="protein sequence ID" value="RXH58243.1"/>
    <property type="molecule type" value="Genomic_DNA"/>
</dbReference>
<reference evidence="1 2" key="1">
    <citation type="submission" date="2018-11" db="EMBL/GenBank/DDBJ databases">
        <authorList>
            <person name="Mardanov A.V."/>
            <person name="Ravin N.V."/>
            <person name="Dedysh S.N."/>
        </authorList>
    </citation>
    <scope>NUCLEOTIDE SEQUENCE [LARGE SCALE GENOMIC DNA]</scope>
    <source>
        <strain evidence="1 2">AF10</strain>
    </source>
</reference>
<keyword evidence="2" id="KW-1185">Reference proteome</keyword>
<sequence length="64" mass="7032">MSDHLIGEADQVAVVVLEGLTERGRIFLLQADGPSVFALLSPTRRDFGKNRSISSSENVYSSFF</sequence>
<proteinExistence type="predicted"/>
<reference evidence="2" key="2">
    <citation type="submission" date="2019-02" db="EMBL/GenBank/DDBJ databases">
        <title>Granulicella sibirica sp. nov., a psychrotolerant acidobacterium isolated from an organic soil layer in forested tundra, West Siberia.</title>
        <authorList>
            <person name="Oshkin I.Y."/>
            <person name="Kulichevskaya I.S."/>
            <person name="Rijpstra W.I.C."/>
            <person name="Sinninghe Damste J.S."/>
            <person name="Rakitin A.L."/>
            <person name="Ravin N.V."/>
            <person name="Dedysh S.N."/>
        </authorList>
    </citation>
    <scope>NUCLEOTIDE SEQUENCE [LARGE SCALE GENOMIC DNA]</scope>
    <source>
        <strain evidence="2">AF10</strain>
    </source>
</reference>